<accession>A0A821ITF0</accession>
<name>A0A821ITF0_9BILA</name>
<comment type="caution">
    <text evidence="2">The sequence shown here is derived from an EMBL/GenBank/DDBJ whole genome shotgun (WGS) entry which is preliminary data.</text>
</comment>
<dbReference type="Proteomes" id="UP000663873">
    <property type="component" value="Unassembled WGS sequence"/>
</dbReference>
<organism evidence="2 3">
    <name type="scientific">Rotaria socialis</name>
    <dbReference type="NCBI Taxonomy" id="392032"/>
    <lineage>
        <taxon>Eukaryota</taxon>
        <taxon>Metazoa</taxon>
        <taxon>Spiralia</taxon>
        <taxon>Gnathifera</taxon>
        <taxon>Rotifera</taxon>
        <taxon>Eurotatoria</taxon>
        <taxon>Bdelloidea</taxon>
        <taxon>Philodinida</taxon>
        <taxon>Philodinidae</taxon>
        <taxon>Rotaria</taxon>
    </lineage>
</organism>
<dbReference type="InterPro" id="IPR013087">
    <property type="entry name" value="Znf_C2H2_type"/>
</dbReference>
<evidence type="ECO:0000259" key="1">
    <source>
        <dbReference type="PROSITE" id="PS00028"/>
    </source>
</evidence>
<evidence type="ECO:0000313" key="2">
    <source>
        <dbReference type="EMBL" id="CAF4706771.1"/>
    </source>
</evidence>
<reference evidence="2" key="1">
    <citation type="submission" date="2021-02" db="EMBL/GenBank/DDBJ databases">
        <authorList>
            <person name="Nowell W R."/>
        </authorList>
    </citation>
    <scope>NUCLEOTIDE SEQUENCE</scope>
</reference>
<proteinExistence type="predicted"/>
<evidence type="ECO:0000313" key="3">
    <source>
        <dbReference type="Proteomes" id="UP000663873"/>
    </source>
</evidence>
<protein>
    <recommendedName>
        <fullName evidence="1">C2H2-type domain-containing protein</fullName>
    </recommendedName>
</protein>
<gene>
    <name evidence="2" type="ORF">UJA718_LOCUS36523</name>
</gene>
<sequence>MCEPVKHSKRVIRFHKIFLQLFLCLKELKHSVPSTQNLDGNLFDSNSVTAIHSFNPFEYQSLVTQRMVSGKVELPIGYQIQTEEESNKSLYYSQPEKCLSRSTHDNFVGANHAASSLSTATMKSNSFFCESTRMMHKTNHAENKTSSSTISYGCMSCAPLIGSTFVQGLHFNGKQAEQHLSTNAELLPSSHYPKVITNDLVPTEDNMQDQEALLTCWECSMKFKSGRPRLTHFIECHFASLPSVIDLSS</sequence>
<dbReference type="PROSITE" id="PS00028">
    <property type="entry name" value="ZINC_FINGER_C2H2_1"/>
    <property type="match status" value="1"/>
</dbReference>
<keyword evidence="3" id="KW-1185">Reference proteome</keyword>
<dbReference type="AlphaFoldDB" id="A0A821ITF0"/>
<dbReference type="EMBL" id="CAJOBP010035304">
    <property type="protein sequence ID" value="CAF4706771.1"/>
    <property type="molecule type" value="Genomic_DNA"/>
</dbReference>
<feature type="domain" description="C2H2-type" evidence="1">
    <location>
        <begin position="216"/>
        <end position="237"/>
    </location>
</feature>
<feature type="non-terminal residue" evidence="2">
    <location>
        <position position="1"/>
    </location>
</feature>